<dbReference type="EMBL" id="CAJVPM010017702">
    <property type="protein sequence ID" value="CAG8621184.1"/>
    <property type="molecule type" value="Genomic_DNA"/>
</dbReference>
<organism evidence="1 2">
    <name type="scientific">Scutellospora calospora</name>
    <dbReference type="NCBI Taxonomy" id="85575"/>
    <lineage>
        <taxon>Eukaryota</taxon>
        <taxon>Fungi</taxon>
        <taxon>Fungi incertae sedis</taxon>
        <taxon>Mucoromycota</taxon>
        <taxon>Glomeromycotina</taxon>
        <taxon>Glomeromycetes</taxon>
        <taxon>Diversisporales</taxon>
        <taxon>Gigasporaceae</taxon>
        <taxon>Scutellospora</taxon>
    </lineage>
</organism>
<proteinExistence type="predicted"/>
<protein>
    <submittedName>
        <fullName evidence="1">1094_t:CDS:1</fullName>
    </submittedName>
</protein>
<gene>
    <name evidence="1" type="ORF">SCALOS_LOCUS7650</name>
</gene>
<evidence type="ECO:0000313" key="1">
    <source>
        <dbReference type="EMBL" id="CAG8621184.1"/>
    </source>
</evidence>
<dbReference type="Proteomes" id="UP000789860">
    <property type="component" value="Unassembled WGS sequence"/>
</dbReference>
<feature type="non-terminal residue" evidence="1">
    <location>
        <position position="1"/>
    </location>
</feature>
<name>A0ACA9MZ20_9GLOM</name>
<evidence type="ECO:0000313" key="2">
    <source>
        <dbReference type="Proteomes" id="UP000789860"/>
    </source>
</evidence>
<keyword evidence="2" id="KW-1185">Reference proteome</keyword>
<reference evidence="1" key="1">
    <citation type="submission" date="2021-06" db="EMBL/GenBank/DDBJ databases">
        <authorList>
            <person name="Kallberg Y."/>
            <person name="Tangrot J."/>
            <person name="Rosling A."/>
        </authorList>
    </citation>
    <scope>NUCLEOTIDE SEQUENCE</scope>
    <source>
        <strain evidence="1">AU212A</strain>
    </source>
</reference>
<accession>A0ACA9MZ20</accession>
<sequence length="152" mass="17767">KMISQNEETLTSITNQTTPNPSVNPINFGNFGPLLLHLTEKELHIVLNPPLLLSLTIDEFFAPAKRPTKNPNPPRYLNSYLLWKRNYDASHTSKNFTQRSRESSVMWSRSDDEIKLFFKILSKLHKSYHELMYPEYKYSPKRNNSSKVNARL</sequence>
<feature type="non-terminal residue" evidence="1">
    <location>
        <position position="152"/>
    </location>
</feature>
<comment type="caution">
    <text evidence="1">The sequence shown here is derived from an EMBL/GenBank/DDBJ whole genome shotgun (WGS) entry which is preliminary data.</text>
</comment>